<accession>A0A7S3Y3H8</accession>
<gene>
    <name evidence="2" type="ORF">HAKA00212_LOCUS18819</name>
</gene>
<protein>
    <submittedName>
        <fullName evidence="2">Uncharacterized protein</fullName>
    </submittedName>
</protein>
<proteinExistence type="predicted"/>
<sequence length="167" mass="16832">MPAALATVTTAGATPADATPVVDELAAGTTTMIALPLAGNLQPLAIAANAVVEEAEGVGKEEEEPTARRPIARQATSAPGTAAASPSETIYPGATAAPPSTAIRKEDAEGNAARWRAGGDDESMGATAPCHHLLQKKQILTAPPWLNEAASRYPSLSSDGAGCLPKL</sequence>
<name>A0A7S3Y3H8_HETAK</name>
<dbReference type="AlphaFoldDB" id="A0A7S3Y3H8"/>
<feature type="compositionally biased region" description="Low complexity" evidence="1">
    <location>
        <begin position="75"/>
        <end position="87"/>
    </location>
</feature>
<dbReference type="EMBL" id="HBIU01041435">
    <property type="protein sequence ID" value="CAE0640002.1"/>
    <property type="molecule type" value="Transcribed_RNA"/>
</dbReference>
<reference evidence="2" key="1">
    <citation type="submission" date="2021-01" db="EMBL/GenBank/DDBJ databases">
        <authorList>
            <person name="Corre E."/>
            <person name="Pelletier E."/>
            <person name="Niang G."/>
            <person name="Scheremetjew M."/>
            <person name="Finn R."/>
            <person name="Kale V."/>
            <person name="Holt S."/>
            <person name="Cochrane G."/>
            <person name="Meng A."/>
            <person name="Brown T."/>
            <person name="Cohen L."/>
        </authorList>
    </citation>
    <scope>NUCLEOTIDE SEQUENCE</scope>
    <source>
        <strain evidence="2">CCMP3107</strain>
    </source>
</reference>
<evidence type="ECO:0000313" key="2">
    <source>
        <dbReference type="EMBL" id="CAE0640002.1"/>
    </source>
</evidence>
<organism evidence="2">
    <name type="scientific">Heterosigma akashiwo</name>
    <name type="common">Chromophytic alga</name>
    <name type="synonym">Heterosigma carterae</name>
    <dbReference type="NCBI Taxonomy" id="2829"/>
    <lineage>
        <taxon>Eukaryota</taxon>
        <taxon>Sar</taxon>
        <taxon>Stramenopiles</taxon>
        <taxon>Ochrophyta</taxon>
        <taxon>Raphidophyceae</taxon>
        <taxon>Chattonellales</taxon>
        <taxon>Chattonellaceae</taxon>
        <taxon>Heterosigma</taxon>
    </lineage>
</organism>
<feature type="region of interest" description="Disordered" evidence="1">
    <location>
        <begin position="57"/>
        <end position="127"/>
    </location>
</feature>
<evidence type="ECO:0000256" key="1">
    <source>
        <dbReference type="SAM" id="MobiDB-lite"/>
    </source>
</evidence>